<evidence type="ECO:0000313" key="2">
    <source>
        <dbReference type="Proteomes" id="UP000054217"/>
    </source>
</evidence>
<protein>
    <submittedName>
        <fullName evidence="1">Uncharacterized protein</fullName>
    </submittedName>
</protein>
<dbReference type="InParanoid" id="A0A0C3PVB6"/>
<reference evidence="1 2" key="1">
    <citation type="submission" date="2014-04" db="EMBL/GenBank/DDBJ databases">
        <authorList>
            <consortium name="DOE Joint Genome Institute"/>
            <person name="Kuo A."/>
            <person name="Kohler A."/>
            <person name="Costa M.D."/>
            <person name="Nagy L.G."/>
            <person name="Floudas D."/>
            <person name="Copeland A."/>
            <person name="Barry K.W."/>
            <person name="Cichocki N."/>
            <person name="Veneault-Fourrey C."/>
            <person name="LaButti K."/>
            <person name="Lindquist E.A."/>
            <person name="Lipzen A."/>
            <person name="Lundell T."/>
            <person name="Morin E."/>
            <person name="Murat C."/>
            <person name="Sun H."/>
            <person name="Tunlid A."/>
            <person name="Henrissat B."/>
            <person name="Grigoriev I.V."/>
            <person name="Hibbett D.S."/>
            <person name="Martin F."/>
            <person name="Nordberg H.P."/>
            <person name="Cantor M.N."/>
            <person name="Hua S.X."/>
        </authorList>
    </citation>
    <scope>NUCLEOTIDE SEQUENCE [LARGE SCALE GENOMIC DNA]</scope>
    <source>
        <strain evidence="1 2">Marx 270</strain>
    </source>
</reference>
<sequence>MFDCFEQRVHGCHHSIRETNLARILAVLRERICCLSSRSRRRFPFPRFRSAWCGPGPKCVAGSKKCGRHSFPKSPLCVHGPRLRAFCKGRSKMPAERPRAHDHRNGDIQILCHLHKRMRIPLPRKQCDWSRRIPVAGLTDLPLVAVTMRGDFYFVHSKQKQVSVGFPII</sequence>
<organism evidence="1 2">
    <name type="scientific">Pisolithus tinctorius Marx 270</name>
    <dbReference type="NCBI Taxonomy" id="870435"/>
    <lineage>
        <taxon>Eukaryota</taxon>
        <taxon>Fungi</taxon>
        <taxon>Dikarya</taxon>
        <taxon>Basidiomycota</taxon>
        <taxon>Agaricomycotina</taxon>
        <taxon>Agaricomycetes</taxon>
        <taxon>Agaricomycetidae</taxon>
        <taxon>Boletales</taxon>
        <taxon>Sclerodermatineae</taxon>
        <taxon>Pisolithaceae</taxon>
        <taxon>Pisolithus</taxon>
    </lineage>
</organism>
<dbReference type="AlphaFoldDB" id="A0A0C3PVB6"/>
<dbReference type="EMBL" id="KN831947">
    <property type="protein sequence ID" value="KIO12784.1"/>
    <property type="molecule type" value="Genomic_DNA"/>
</dbReference>
<reference evidence="2" key="2">
    <citation type="submission" date="2015-01" db="EMBL/GenBank/DDBJ databases">
        <title>Evolutionary Origins and Diversification of the Mycorrhizal Mutualists.</title>
        <authorList>
            <consortium name="DOE Joint Genome Institute"/>
            <consortium name="Mycorrhizal Genomics Consortium"/>
            <person name="Kohler A."/>
            <person name="Kuo A."/>
            <person name="Nagy L.G."/>
            <person name="Floudas D."/>
            <person name="Copeland A."/>
            <person name="Barry K.W."/>
            <person name="Cichocki N."/>
            <person name="Veneault-Fourrey C."/>
            <person name="LaButti K."/>
            <person name="Lindquist E.A."/>
            <person name="Lipzen A."/>
            <person name="Lundell T."/>
            <person name="Morin E."/>
            <person name="Murat C."/>
            <person name="Riley R."/>
            <person name="Ohm R."/>
            <person name="Sun H."/>
            <person name="Tunlid A."/>
            <person name="Henrissat B."/>
            <person name="Grigoriev I.V."/>
            <person name="Hibbett D.S."/>
            <person name="Martin F."/>
        </authorList>
    </citation>
    <scope>NUCLEOTIDE SEQUENCE [LARGE SCALE GENOMIC DNA]</scope>
    <source>
        <strain evidence="2">Marx 270</strain>
    </source>
</reference>
<evidence type="ECO:0000313" key="1">
    <source>
        <dbReference type="EMBL" id="KIO12784.1"/>
    </source>
</evidence>
<proteinExistence type="predicted"/>
<gene>
    <name evidence="1" type="ORF">M404DRAFT_693960</name>
</gene>
<dbReference type="Proteomes" id="UP000054217">
    <property type="component" value="Unassembled WGS sequence"/>
</dbReference>
<dbReference type="HOGENOM" id="CLU_1579176_0_0_1"/>
<name>A0A0C3PVB6_PISTI</name>
<accession>A0A0C3PVB6</accession>
<keyword evidence="2" id="KW-1185">Reference proteome</keyword>
<dbReference type="OrthoDB" id="1897642at2759"/>